<organism evidence="1 2">
    <name type="scientific">Smittium mucronatum</name>
    <dbReference type="NCBI Taxonomy" id="133383"/>
    <lineage>
        <taxon>Eukaryota</taxon>
        <taxon>Fungi</taxon>
        <taxon>Fungi incertae sedis</taxon>
        <taxon>Zoopagomycota</taxon>
        <taxon>Kickxellomycotina</taxon>
        <taxon>Harpellomycetes</taxon>
        <taxon>Harpellales</taxon>
        <taxon>Legeriomycetaceae</taxon>
        <taxon>Smittium</taxon>
    </lineage>
</organism>
<dbReference type="Proteomes" id="UP000187455">
    <property type="component" value="Unassembled WGS sequence"/>
</dbReference>
<name>A0A1R0GY52_9FUNG</name>
<keyword evidence="2" id="KW-1185">Reference proteome</keyword>
<dbReference type="EMBL" id="LSSL01002133">
    <property type="protein sequence ID" value="OLY81819.1"/>
    <property type="molecule type" value="Genomic_DNA"/>
</dbReference>
<protein>
    <submittedName>
        <fullName evidence="1">Uncharacterized protein</fullName>
    </submittedName>
</protein>
<gene>
    <name evidence="1" type="ORF">AYI68_g4070</name>
</gene>
<dbReference type="AlphaFoldDB" id="A0A1R0GY52"/>
<comment type="caution">
    <text evidence="1">The sequence shown here is derived from an EMBL/GenBank/DDBJ whole genome shotgun (WGS) entry which is preliminary data.</text>
</comment>
<proteinExistence type="predicted"/>
<evidence type="ECO:0000313" key="2">
    <source>
        <dbReference type="Proteomes" id="UP000187455"/>
    </source>
</evidence>
<reference evidence="1 2" key="1">
    <citation type="journal article" date="2016" name="Mol. Biol. Evol.">
        <title>Genome-Wide Survey of Gut Fungi (Harpellales) Reveals the First Horizontally Transferred Ubiquitin Gene from a Mosquito Host.</title>
        <authorList>
            <person name="Wang Y."/>
            <person name="White M.M."/>
            <person name="Kvist S."/>
            <person name="Moncalvo J.M."/>
        </authorList>
    </citation>
    <scope>NUCLEOTIDE SEQUENCE [LARGE SCALE GENOMIC DNA]</scope>
    <source>
        <strain evidence="1 2">ALG-7-W6</strain>
    </source>
</reference>
<sequence>MVCSVVVNDNLISENNYLLSKTHDNQLCFQRESLLSYLIPQILNNLKEMNIAKVTICNVMGLETIFLLVSSSVYSQENTEYENYKILLEDQIFTPLLELLINLSFQTIGKKSSCHGFTIGEQNLIIFQLIDKILNKIAQTSLKFKNYHFTMLLVASYLSILKHSVNVISYNTPKNHHPGSIDDKLSNPRRIISVFSEFVLRIAVSNKNNFKALVKEIVNNEQDFESNAKSNTNELTMRKIMENVLRGAYS</sequence>
<evidence type="ECO:0000313" key="1">
    <source>
        <dbReference type="EMBL" id="OLY81819.1"/>
    </source>
</evidence>
<accession>A0A1R0GY52</accession>